<dbReference type="InterPro" id="IPR000504">
    <property type="entry name" value="RRM_dom"/>
</dbReference>
<dbReference type="PROSITE" id="PS50102">
    <property type="entry name" value="RRM"/>
    <property type="match status" value="2"/>
</dbReference>
<feature type="compositionally biased region" description="Polar residues" evidence="4">
    <location>
        <begin position="421"/>
        <end position="430"/>
    </location>
</feature>
<keyword evidence="1" id="KW-0677">Repeat</keyword>
<protein>
    <recommendedName>
        <fullName evidence="5">RRM domain-containing protein</fullName>
    </recommendedName>
</protein>
<feature type="compositionally biased region" description="Low complexity" evidence="4">
    <location>
        <begin position="487"/>
        <end position="501"/>
    </location>
</feature>
<name>A0A8J5KD07_ZINOF</name>
<dbReference type="SUPFAM" id="SSF54928">
    <property type="entry name" value="RNA-binding domain, RBD"/>
    <property type="match status" value="1"/>
</dbReference>
<accession>A0A8J5KD07</accession>
<evidence type="ECO:0000256" key="3">
    <source>
        <dbReference type="PROSITE-ProRule" id="PRU00176"/>
    </source>
</evidence>
<feature type="compositionally biased region" description="Low complexity" evidence="4">
    <location>
        <begin position="410"/>
        <end position="420"/>
    </location>
</feature>
<organism evidence="6 7">
    <name type="scientific">Zingiber officinale</name>
    <name type="common">Ginger</name>
    <name type="synonym">Amomum zingiber</name>
    <dbReference type="NCBI Taxonomy" id="94328"/>
    <lineage>
        <taxon>Eukaryota</taxon>
        <taxon>Viridiplantae</taxon>
        <taxon>Streptophyta</taxon>
        <taxon>Embryophyta</taxon>
        <taxon>Tracheophyta</taxon>
        <taxon>Spermatophyta</taxon>
        <taxon>Magnoliopsida</taxon>
        <taxon>Liliopsida</taxon>
        <taxon>Zingiberales</taxon>
        <taxon>Zingiberaceae</taxon>
        <taxon>Zingiber</taxon>
    </lineage>
</organism>
<dbReference type="AlphaFoldDB" id="A0A8J5KD07"/>
<dbReference type="Gene3D" id="3.30.70.330">
    <property type="match status" value="2"/>
</dbReference>
<feature type="compositionally biased region" description="Gly residues" evidence="4">
    <location>
        <begin position="78"/>
        <end position="87"/>
    </location>
</feature>
<evidence type="ECO:0000313" key="7">
    <source>
        <dbReference type="Proteomes" id="UP000734854"/>
    </source>
</evidence>
<sequence>MDRHRNERFDDRFGDDGVRHVPSRWSSGSPTERQPRYPRSGAGSGGEGFTGGSSGAGGRYHPYRAMQDLPPPPAAAGFPGGDPGGFGHVPPASGPRRGFSGRGGSPDRTGGNQFAKLFIGAVPRTATEEDIRPLFEEHGYVIEVAFIKDRKTGEQQGCCFVKYATSEEADKAIRALHNQYTLPGGSGPIQVRYADGDRNHPGAVAEDKLFVASFGKQATAKEIEEVSSNILHSGCGFVKFANREMAAAAMNALDGSFVMMGCDQPLVVRFADPKRPRTADQRNGPAFGGPGVSPRSDAALVIRYGGSLQYLLHMQVRCWKFSVKNNSIADSENSDTHVLTVVSQDVSRPTANLDEPRNGPKPADAWHPLSPAGQSNSHGSGGVMPIKGGPLGTSSDPSHFGSTVGSNAGPVSSPSVPPSSQGFNPSMATVPQFGSQQISALQKPMVHLQNFPPPPILHAQQGHLSHPLSLNLQGPLQHFGQHQLLHSGGLSSNQNISSQQLAGVSGPPSSQPLMQQITSSIGLQTPSNLQAQAMPANANLPQFATSNVTPQMLQQPIQPFPSQLPQMLLQQQAQALQSSFQSSQQAIFQLQQQLQQMQQHQTLSEGSKLQATSTAASTPASVIPTTVSSLPVPVNSSLPVPITCNWTEHTSPDGFKYYYNSVTQESKLNQQVLPAQVQPQMMRQQAQLQLQAMQMYQASGGAQPHGQDFSGQVKAAGSATDPAKVQQGIPPAQEWVLKNKPSAFRPGLTSLERRARSSRLPEYSSAALSSFGRTEPIGSIPVPSFSLAASFARLPVFLSSCTLRHRDQTQQDLTNLVDHNKTTMGYLDPALRSTVGELKDPQKIAVVAV</sequence>
<dbReference type="FunFam" id="3.30.70.330:FF:000332">
    <property type="entry name" value="flowering time control protein FCA isoform X2"/>
    <property type="match status" value="1"/>
</dbReference>
<evidence type="ECO:0000256" key="2">
    <source>
        <dbReference type="ARBA" id="ARBA00022884"/>
    </source>
</evidence>
<gene>
    <name evidence="6" type="ORF">ZIOFF_065217</name>
</gene>
<dbReference type="EMBL" id="JACMSC010000018">
    <property type="protein sequence ID" value="KAG6475983.1"/>
    <property type="molecule type" value="Genomic_DNA"/>
</dbReference>
<keyword evidence="2 3" id="KW-0694">RNA-binding</keyword>
<feature type="compositionally biased region" description="Gly residues" evidence="4">
    <location>
        <begin position="42"/>
        <end position="58"/>
    </location>
</feature>
<dbReference type="Proteomes" id="UP000734854">
    <property type="component" value="Unassembled WGS sequence"/>
</dbReference>
<dbReference type="PANTHER" id="PTHR24012">
    <property type="entry name" value="RNA BINDING PROTEIN"/>
    <property type="match status" value="1"/>
</dbReference>
<feature type="domain" description="RRM" evidence="5">
    <location>
        <begin position="208"/>
        <end position="273"/>
    </location>
</feature>
<evidence type="ECO:0000256" key="4">
    <source>
        <dbReference type="SAM" id="MobiDB-lite"/>
    </source>
</evidence>
<dbReference type="GO" id="GO:0003723">
    <property type="term" value="F:RNA binding"/>
    <property type="evidence" value="ECO:0007669"/>
    <property type="project" value="UniProtKB-UniRule"/>
</dbReference>
<dbReference type="SMART" id="SM00360">
    <property type="entry name" value="RRM"/>
    <property type="match status" value="2"/>
</dbReference>
<feature type="compositionally biased region" description="Polar residues" evidence="4">
    <location>
        <begin position="392"/>
        <end position="406"/>
    </location>
</feature>
<proteinExistence type="predicted"/>
<reference evidence="6 7" key="1">
    <citation type="submission" date="2020-08" db="EMBL/GenBank/DDBJ databases">
        <title>Plant Genome Project.</title>
        <authorList>
            <person name="Zhang R.-G."/>
        </authorList>
    </citation>
    <scope>NUCLEOTIDE SEQUENCE [LARGE SCALE GENOMIC DNA]</scope>
    <source>
        <tissue evidence="6">Rhizome</tissue>
    </source>
</reference>
<evidence type="ECO:0000256" key="1">
    <source>
        <dbReference type="ARBA" id="ARBA00022737"/>
    </source>
</evidence>
<evidence type="ECO:0000313" key="6">
    <source>
        <dbReference type="EMBL" id="KAG6475983.1"/>
    </source>
</evidence>
<dbReference type="InterPro" id="IPR001202">
    <property type="entry name" value="WW_dom"/>
</dbReference>
<feature type="region of interest" description="Disordered" evidence="4">
    <location>
        <begin position="1"/>
        <end position="110"/>
    </location>
</feature>
<dbReference type="InterPro" id="IPR036020">
    <property type="entry name" value="WW_dom_sf"/>
</dbReference>
<feature type="compositionally biased region" description="Basic and acidic residues" evidence="4">
    <location>
        <begin position="1"/>
        <end position="19"/>
    </location>
</feature>
<dbReference type="SUPFAM" id="SSF51045">
    <property type="entry name" value="WW domain"/>
    <property type="match status" value="1"/>
</dbReference>
<feature type="region of interest" description="Disordered" evidence="4">
    <location>
        <begin position="346"/>
        <end position="430"/>
    </location>
</feature>
<dbReference type="Pfam" id="PF00076">
    <property type="entry name" value="RRM_1"/>
    <property type="match status" value="2"/>
</dbReference>
<dbReference type="InterPro" id="IPR035979">
    <property type="entry name" value="RBD_domain_sf"/>
</dbReference>
<keyword evidence="7" id="KW-1185">Reference proteome</keyword>
<evidence type="ECO:0000259" key="5">
    <source>
        <dbReference type="PROSITE" id="PS50102"/>
    </source>
</evidence>
<feature type="region of interest" description="Disordered" evidence="4">
    <location>
        <begin position="486"/>
        <end position="514"/>
    </location>
</feature>
<feature type="domain" description="RRM" evidence="5">
    <location>
        <begin position="115"/>
        <end position="196"/>
    </location>
</feature>
<comment type="caution">
    <text evidence="6">The sequence shown here is derived from an EMBL/GenBank/DDBJ whole genome shotgun (WGS) entry which is preliminary data.</text>
</comment>
<dbReference type="Gene3D" id="2.20.70.10">
    <property type="match status" value="1"/>
</dbReference>
<dbReference type="CDD" id="cd00201">
    <property type="entry name" value="WW"/>
    <property type="match status" value="1"/>
</dbReference>
<dbReference type="InterPro" id="IPR012677">
    <property type="entry name" value="Nucleotide-bd_a/b_plait_sf"/>
</dbReference>